<keyword evidence="2" id="KW-1185">Reference proteome</keyword>
<evidence type="ECO:0000313" key="1">
    <source>
        <dbReference type="EMBL" id="AUB40822.1"/>
    </source>
</evidence>
<dbReference type="Proteomes" id="UP000232003">
    <property type="component" value="Chromosome"/>
</dbReference>
<proteinExistence type="predicted"/>
<reference evidence="1 2" key="1">
    <citation type="submission" date="2017-11" db="EMBL/GenBank/DDBJ databases">
        <title>Complete genome of a free-living desiccation-tolerant cyanobacterium and its photosynthetic adaptation to extreme terrestrial habitat.</title>
        <authorList>
            <person name="Shang J."/>
        </authorList>
    </citation>
    <scope>NUCLEOTIDE SEQUENCE [LARGE SCALE GENOMIC DNA]</scope>
    <source>
        <strain evidence="1 2">CCNUN1</strain>
    </source>
</reference>
<sequence length="44" mass="4838">MVDQRVKIWGWGGWAASVDITLWSLISITSKSGSASLYLSQPLK</sequence>
<protein>
    <submittedName>
        <fullName evidence="1">Uncharacterized protein</fullName>
    </submittedName>
</protein>
<dbReference type="AlphaFoldDB" id="A0A2K8SZF8"/>
<evidence type="ECO:0000313" key="2">
    <source>
        <dbReference type="Proteomes" id="UP000232003"/>
    </source>
</evidence>
<accession>A0A2K8SZF8</accession>
<gene>
    <name evidence="1" type="ORF">COO91_06851</name>
</gene>
<dbReference type="KEGG" id="nfl:COO91_06851"/>
<name>A0A2K8SZF8_9NOSO</name>
<dbReference type="EMBL" id="CP024785">
    <property type="protein sequence ID" value="AUB40822.1"/>
    <property type="molecule type" value="Genomic_DNA"/>
</dbReference>
<organism evidence="1 2">
    <name type="scientific">Nostoc flagelliforme CCNUN1</name>
    <dbReference type="NCBI Taxonomy" id="2038116"/>
    <lineage>
        <taxon>Bacteria</taxon>
        <taxon>Bacillati</taxon>
        <taxon>Cyanobacteriota</taxon>
        <taxon>Cyanophyceae</taxon>
        <taxon>Nostocales</taxon>
        <taxon>Nostocaceae</taxon>
        <taxon>Nostoc</taxon>
    </lineage>
</organism>